<dbReference type="Proteomes" id="UP000515135">
    <property type="component" value="Unplaced"/>
</dbReference>
<dbReference type="EC" id="2.1.1.6" evidence="1"/>
<evidence type="ECO:0000256" key="5">
    <source>
        <dbReference type="ARBA" id="ARBA00022867"/>
    </source>
</evidence>
<dbReference type="InterPro" id="IPR029063">
    <property type="entry name" value="SAM-dependent_MTases_sf"/>
</dbReference>
<keyword evidence="5" id="KW-0531">Neurotransmitter degradation</keyword>
<dbReference type="GO" id="GO:0032259">
    <property type="term" value="P:methylation"/>
    <property type="evidence" value="ECO:0007669"/>
    <property type="project" value="UniProtKB-KW"/>
</dbReference>
<comment type="similarity">
    <text evidence="7">Belongs to the class I-like SAM-binding methyltransferase superfamily. Cation-dependent O-methyltransferase family.</text>
</comment>
<dbReference type="OrthoDB" id="186626at2759"/>
<proteinExistence type="inferred from homology"/>
<dbReference type="PANTHER" id="PTHR43836">
    <property type="entry name" value="CATECHOL O-METHYLTRANSFERASE 1-RELATED"/>
    <property type="match status" value="1"/>
</dbReference>
<keyword evidence="8" id="KW-1185">Reference proteome</keyword>
<dbReference type="GO" id="GO:0042424">
    <property type="term" value="P:catecholamine catabolic process"/>
    <property type="evidence" value="ECO:0007669"/>
    <property type="project" value="TreeGrafter"/>
</dbReference>
<evidence type="ECO:0000256" key="2">
    <source>
        <dbReference type="ARBA" id="ARBA00022603"/>
    </source>
</evidence>
<evidence type="ECO:0000256" key="3">
    <source>
        <dbReference type="ARBA" id="ARBA00022679"/>
    </source>
</evidence>
<dbReference type="Gene3D" id="3.40.50.150">
    <property type="entry name" value="Vaccinia Virus protein VP39"/>
    <property type="match status" value="1"/>
</dbReference>
<dbReference type="PANTHER" id="PTHR43836:SF2">
    <property type="entry name" value="CATECHOL O-METHYLTRANSFERASE 1-RELATED"/>
    <property type="match status" value="1"/>
</dbReference>
<evidence type="ECO:0000256" key="7">
    <source>
        <dbReference type="ARBA" id="ARBA00023453"/>
    </source>
</evidence>
<dbReference type="RefSeq" id="XP_019636213.1">
    <property type="nucleotide sequence ID" value="XM_019780654.1"/>
</dbReference>
<dbReference type="KEGG" id="bbel:109478837"/>
<dbReference type="PROSITE" id="PS51682">
    <property type="entry name" value="SAM_OMT_I"/>
    <property type="match status" value="1"/>
</dbReference>
<dbReference type="AlphaFoldDB" id="A0A6P4ZHH5"/>
<gene>
    <name evidence="9" type="primary">LOC109478837</name>
</gene>
<keyword evidence="2" id="KW-0489">Methyltransferase</keyword>
<dbReference type="GO" id="GO:0032502">
    <property type="term" value="P:developmental process"/>
    <property type="evidence" value="ECO:0007669"/>
    <property type="project" value="TreeGrafter"/>
</dbReference>
<organism evidence="8 9">
    <name type="scientific">Branchiostoma belcheri</name>
    <name type="common">Amphioxus</name>
    <dbReference type="NCBI Taxonomy" id="7741"/>
    <lineage>
        <taxon>Eukaryota</taxon>
        <taxon>Metazoa</taxon>
        <taxon>Chordata</taxon>
        <taxon>Cephalochordata</taxon>
        <taxon>Leptocardii</taxon>
        <taxon>Amphioxiformes</taxon>
        <taxon>Branchiostomatidae</taxon>
        <taxon>Branchiostoma</taxon>
    </lineage>
</organism>
<dbReference type="GeneID" id="109478837"/>
<dbReference type="SUPFAM" id="SSF53335">
    <property type="entry name" value="S-adenosyl-L-methionine-dependent methyltransferases"/>
    <property type="match status" value="1"/>
</dbReference>
<evidence type="ECO:0000256" key="6">
    <source>
        <dbReference type="ARBA" id="ARBA00022939"/>
    </source>
</evidence>
<evidence type="ECO:0000313" key="8">
    <source>
        <dbReference type="Proteomes" id="UP000515135"/>
    </source>
</evidence>
<dbReference type="Pfam" id="PF01596">
    <property type="entry name" value="Methyltransf_3"/>
    <property type="match status" value="1"/>
</dbReference>
<protein>
    <recommendedName>
        <fullName evidence="1">catechol O-methyltransferase</fullName>
        <ecNumber evidence="1">2.1.1.6</ecNumber>
    </recommendedName>
</protein>
<keyword evidence="6" id="KW-0128">Catecholamine metabolism</keyword>
<dbReference type="InterPro" id="IPR002935">
    <property type="entry name" value="SAM_O-MeTrfase"/>
</dbReference>
<name>A0A6P4ZHH5_BRABE</name>
<reference evidence="9" key="1">
    <citation type="submission" date="2025-08" db="UniProtKB">
        <authorList>
            <consortium name="RefSeq"/>
        </authorList>
    </citation>
    <scope>IDENTIFICATION</scope>
    <source>
        <tissue evidence="9">Gonad</tissue>
    </source>
</reference>
<evidence type="ECO:0000313" key="9">
    <source>
        <dbReference type="RefSeq" id="XP_019636213.1"/>
    </source>
</evidence>
<dbReference type="FunFam" id="3.40.50.150:FF:000054">
    <property type="entry name" value="Catechol O-methyltransferase"/>
    <property type="match status" value="1"/>
</dbReference>
<keyword evidence="3" id="KW-0808">Transferase</keyword>
<accession>A0A6P4ZHH5</accession>
<evidence type="ECO:0000256" key="4">
    <source>
        <dbReference type="ARBA" id="ARBA00022691"/>
    </source>
</evidence>
<dbReference type="GO" id="GO:0016206">
    <property type="term" value="F:catechol O-methyltransferase activity"/>
    <property type="evidence" value="ECO:0007669"/>
    <property type="project" value="UniProtKB-EC"/>
</dbReference>
<dbReference type="GO" id="GO:0042417">
    <property type="term" value="P:dopamine metabolic process"/>
    <property type="evidence" value="ECO:0007669"/>
    <property type="project" value="TreeGrafter"/>
</dbReference>
<sequence>MVFTVSSWHRQVRLNEDTDVMFVQLCFKRCSVRALLHNVVQQPATETSTFSIFGRFPGARKQTSQSDMSKERRVLQYVLQTASRGDPDSVLAAVDKYGREKEWNMSVGDEKGAILDRFVKERAPQTMLELGTYMGYSAVRMVRLLPQGAKFITVEVNQDNAAVAKEIIAFAGLQDRIIQVLAETAEVIPQLKSKFNVESFDMVFIDHWKDFYLRDIKLLEQNKLLRKGTVVVADNIIFPGAPDYADYVRTCGKYESTFHEGKINGKKPDGMEKSVYRG</sequence>
<keyword evidence="4" id="KW-0949">S-adenosyl-L-methionine</keyword>
<evidence type="ECO:0000256" key="1">
    <source>
        <dbReference type="ARBA" id="ARBA00012880"/>
    </source>
</evidence>